<dbReference type="EMBL" id="GBRH01161867">
    <property type="protein sequence ID" value="JAE36029.1"/>
    <property type="molecule type" value="Transcribed_RNA"/>
</dbReference>
<proteinExistence type="predicted"/>
<dbReference type="AlphaFoldDB" id="A0A0A9HJN4"/>
<evidence type="ECO:0000313" key="1">
    <source>
        <dbReference type="EMBL" id="JAE36029.1"/>
    </source>
</evidence>
<sequence>MKQHIALIMQYQFGSLFRSNHHGDIVLTSLEVSG</sequence>
<reference evidence="1" key="1">
    <citation type="submission" date="2014-09" db="EMBL/GenBank/DDBJ databases">
        <authorList>
            <person name="Magalhaes I.L.F."/>
            <person name="Oliveira U."/>
            <person name="Santos F.R."/>
            <person name="Vidigal T.H.D.A."/>
            <person name="Brescovit A.D."/>
            <person name="Santos A.J."/>
        </authorList>
    </citation>
    <scope>NUCLEOTIDE SEQUENCE</scope>
    <source>
        <tissue evidence="1">Shoot tissue taken approximately 20 cm above the soil surface</tissue>
    </source>
</reference>
<accession>A0A0A9HJN4</accession>
<organism evidence="1">
    <name type="scientific">Arundo donax</name>
    <name type="common">Giant reed</name>
    <name type="synonym">Donax arundinaceus</name>
    <dbReference type="NCBI Taxonomy" id="35708"/>
    <lineage>
        <taxon>Eukaryota</taxon>
        <taxon>Viridiplantae</taxon>
        <taxon>Streptophyta</taxon>
        <taxon>Embryophyta</taxon>
        <taxon>Tracheophyta</taxon>
        <taxon>Spermatophyta</taxon>
        <taxon>Magnoliopsida</taxon>
        <taxon>Liliopsida</taxon>
        <taxon>Poales</taxon>
        <taxon>Poaceae</taxon>
        <taxon>PACMAD clade</taxon>
        <taxon>Arundinoideae</taxon>
        <taxon>Arundineae</taxon>
        <taxon>Arundo</taxon>
    </lineage>
</organism>
<protein>
    <submittedName>
        <fullName evidence="1">Uncharacterized protein</fullName>
    </submittedName>
</protein>
<reference evidence="1" key="2">
    <citation type="journal article" date="2015" name="Data Brief">
        <title>Shoot transcriptome of the giant reed, Arundo donax.</title>
        <authorList>
            <person name="Barrero R.A."/>
            <person name="Guerrero F.D."/>
            <person name="Moolhuijzen P."/>
            <person name="Goolsby J.A."/>
            <person name="Tidwell J."/>
            <person name="Bellgard S.E."/>
            <person name="Bellgard M.I."/>
        </authorList>
    </citation>
    <scope>NUCLEOTIDE SEQUENCE</scope>
    <source>
        <tissue evidence="1">Shoot tissue taken approximately 20 cm above the soil surface</tissue>
    </source>
</reference>
<name>A0A0A9HJN4_ARUDO</name>